<keyword evidence="12" id="KW-0575">Peroxidase</keyword>
<keyword evidence="2 8" id="KW-0349">Heme</keyword>
<dbReference type="InterPro" id="IPR026259">
    <property type="entry name" value="MauG/Cytc_peroxidase"/>
</dbReference>
<dbReference type="GO" id="GO:0020037">
    <property type="term" value="F:heme binding"/>
    <property type="evidence" value="ECO:0007669"/>
    <property type="project" value="InterPro"/>
</dbReference>
<evidence type="ECO:0000259" key="11">
    <source>
        <dbReference type="PROSITE" id="PS51007"/>
    </source>
</evidence>
<evidence type="ECO:0000256" key="7">
    <source>
        <dbReference type="ARBA" id="ARBA00023004"/>
    </source>
</evidence>
<dbReference type="PIRSF" id="PIRSF000294">
    <property type="entry name" value="Cytochrome-c_peroxidase"/>
    <property type="match status" value="1"/>
</dbReference>
<evidence type="ECO:0000256" key="8">
    <source>
        <dbReference type="PIRSR" id="PIRSR000294-1"/>
    </source>
</evidence>
<dbReference type="EMBL" id="BMJQ01000013">
    <property type="protein sequence ID" value="GGF34535.1"/>
    <property type="molecule type" value="Genomic_DNA"/>
</dbReference>
<sequence>MAGVPVGALLGGVRTAKAVDANAQNEPISPLPQPPAADPRKVALGERLFADPRLSHDGSRSCASCHDPHTNGADAGRTDLAPDGTPLAFNTSTVFNSALSFRLGWEGRFRSLEDQAEFSLNATTLMATSVDEVLGRLRADPDTAHQFAEAYGHGPDRSSLLDAIATYERSLITPGSRFDRWLMGDETALSPQEMNGYHLFKSLGCISCHQGVNVGGNLYERHGIFHPLASPKPEILRVPSLRNIATTPPYFHDGSAPTLGDAVRQMGFAQLNQVLSNDQVQDIVAFLGTLTGNYRGRPVTAPTVTSPTVTTPTVTAPAPP</sequence>
<dbReference type="Proteomes" id="UP000646365">
    <property type="component" value="Unassembled WGS sequence"/>
</dbReference>
<reference evidence="12" key="2">
    <citation type="submission" date="2020-09" db="EMBL/GenBank/DDBJ databases">
        <authorList>
            <person name="Sun Q."/>
            <person name="Zhou Y."/>
        </authorList>
    </citation>
    <scope>NUCLEOTIDE SEQUENCE</scope>
    <source>
        <strain evidence="12">CGMCC 1.15725</strain>
    </source>
</reference>
<name>A0A8J2YZ42_9PROT</name>
<evidence type="ECO:0000313" key="12">
    <source>
        <dbReference type="EMBL" id="GGF34535.1"/>
    </source>
</evidence>
<feature type="binding site" description="covalent" evidence="8">
    <location>
        <position position="208"/>
    </location>
    <ligand>
        <name>heme c</name>
        <dbReference type="ChEBI" id="CHEBI:61717"/>
        <label>2</label>
    </ligand>
</feature>
<keyword evidence="6" id="KW-0560">Oxidoreductase</keyword>
<dbReference type="GO" id="GO:0009055">
    <property type="term" value="F:electron transfer activity"/>
    <property type="evidence" value="ECO:0007669"/>
    <property type="project" value="InterPro"/>
</dbReference>
<keyword evidence="4" id="KW-0732">Signal</keyword>
<dbReference type="Pfam" id="PF03150">
    <property type="entry name" value="CCP_MauG"/>
    <property type="match status" value="1"/>
</dbReference>
<dbReference type="InterPro" id="IPR009056">
    <property type="entry name" value="Cyt_c-like_dom"/>
</dbReference>
<dbReference type="InterPro" id="IPR036909">
    <property type="entry name" value="Cyt_c-like_dom_sf"/>
</dbReference>
<evidence type="ECO:0000256" key="9">
    <source>
        <dbReference type="PIRSR" id="PIRSR000294-2"/>
    </source>
</evidence>
<evidence type="ECO:0000256" key="5">
    <source>
        <dbReference type="ARBA" id="ARBA00022764"/>
    </source>
</evidence>
<proteinExistence type="predicted"/>
<comment type="PTM">
    <text evidence="8">Binds 2 heme groups per subunit.</text>
</comment>
<feature type="binding site" description="axial binding residue" evidence="9">
    <location>
        <position position="209"/>
    </location>
    <ligand>
        <name>heme c</name>
        <dbReference type="ChEBI" id="CHEBI:61717"/>
        <label>2</label>
    </ligand>
    <ligandPart>
        <name>Fe</name>
        <dbReference type="ChEBI" id="CHEBI:18248"/>
    </ligandPart>
</feature>
<feature type="domain" description="Cytochrome c" evidence="11">
    <location>
        <begin position="191"/>
        <end position="291"/>
    </location>
</feature>
<accession>A0A8J2YZ42</accession>
<organism evidence="12 13">
    <name type="scientific">Aliidongia dinghuensis</name>
    <dbReference type="NCBI Taxonomy" id="1867774"/>
    <lineage>
        <taxon>Bacteria</taxon>
        <taxon>Pseudomonadati</taxon>
        <taxon>Pseudomonadota</taxon>
        <taxon>Alphaproteobacteria</taxon>
        <taxon>Rhodospirillales</taxon>
        <taxon>Dongiaceae</taxon>
        <taxon>Aliidongia</taxon>
    </lineage>
</organism>
<gene>
    <name evidence="12" type="ORF">GCM10011611_45970</name>
</gene>
<dbReference type="AlphaFoldDB" id="A0A8J2YZ42"/>
<feature type="binding site" description="axial binding residue" evidence="9">
    <location>
        <position position="66"/>
    </location>
    <ligand>
        <name>heme c</name>
        <dbReference type="ChEBI" id="CHEBI:61717"/>
        <label>1</label>
    </ligand>
    <ligandPart>
        <name>Fe</name>
        <dbReference type="ChEBI" id="CHEBI:18248"/>
    </ligandPart>
</feature>
<feature type="binding site" description="covalent" evidence="8">
    <location>
        <position position="62"/>
    </location>
    <ligand>
        <name>heme c</name>
        <dbReference type="ChEBI" id="CHEBI:61717"/>
        <label>1</label>
    </ligand>
</feature>
<dbReference type="SUPFAM" id="SSF46626">
    <property type="entry name" value="Cytochrome c"/>
    <property type="match status" value="2"/>
</dbReference>
<evidence type="ECO:0000256" key="3">
    <source>
        <dbReference type="ARBA" id="ARBA00022723"/>
    </source>
</evidence>
<dbReference type="Pfam" id="PF00034">
    <property type="entry name" value="Cytochrom_C"/>
    <property type="match status" value="1"/>
</dbReference>
<keyword evidence="7 9" id="KW-0408">Iron</keyword>
<feature type="binding site" description="axial binding residue" evidence="9">
    <location>
        <position position="266"/>
    </location>
    <ligand>
        <name>heme c</name>
        <dbReference type="ChEBI" id="CHEBI:61717"/>
        <label>2</label>
    </ligand>
    <ligandPart>
        <name>Fe</name>
        <dbReference type="ChEBI" id="CHEBI:18248"/>
    </ligandPart>
</feature>
<evidence type="ECO:0000256" key="4">
    <source>
        <dbReference type="ARBA" id="ARBA00022729"/>
    </source>
</evidence>
<dbReference type="PANTHER" id="PTHR30600">
    <property type="entry name" value="CYTOCHROME C PEROXIDASE-RELATED"/>
    <property type="match status" value="1"/>
</dbReference>
<dbReference type="GO" id="GO:0004130">
    <property type="term" value="F:cytochrome-c peroxidase activity"/>
    <property type="evidence" value="ECO:0007669"/>
    <property type="project" value="TreeGrafter"/>
</dbReference>
<dbReference type="GO" id="GO:0042597">
    <property type="term" value="C:periplasmic space"/>
    <property type="evidence" value="ECO:0007669"/>
    <property type="project" value="UniProtKB-SubCell"/>
</dbReference>
<comment type="caution">
    <text evidence="12">The sequence shown here is derived from an EMBL/GenBank/DDBJ whole genome shotgun (WGS) entry which is preliminary data.</text>
</comment>
<feature type="binding site" description="covalent" evidence="8">
    <location>
        <position position="65"/>
    </location>
    <ligand>
        <name>heme c</name>
        <dbReference type="ChEBI" id="CHEBI:61717"/>
        <label>1</label>
    </ligand>
</feature>
<evidence type="ECO:0000256" key="10">
    <source>
        <dbReference type="SAM" id="MobiDB-lite"/>
    </source>
</evidence>
<dbReference type="PANTHER" id="PTHR30600:SF7">
    <property type="entry name" value="CYTOCHROME C PEROXIDASE-RELATED"/>
    <property type="match status" value="1"/>
</dbReference>
<reference evidence="12" key="1">
    <citation type="journal article" date="2014" name="Int. J. Syst. Evol. Microbiol.">
        <title>Complete genome sequence of Corynebacterium casei LMG S-19264T (=DSM 44701T), isolated from a smear-ripened cheese.</title>
        <authorList>
            <consortium name="US DOE Joint Genome Institute (JGI-PGF)"/>
            <person name="Walter F."/>
            <person name="Albersmeier A."/>
            <person name="Kalinowski J."/>
            <person name="Ruckert C."/>
        </authorList>
    </citation>
    <scope>NUCLEOTIDE SEQUENCE</scope>
    <source>
        <strain evidence="12">CGMCC 1.15725</strain>
    </source>
</reference>
<feature type="region of interest" description="Disordered" evidence="10">
    <location>
        <begin position="298"/>
        <end position="320"/>
    </location>
</feature>
<dbReference type="InterPro" id="IPR004852">
    <property type="entry name" value="Di-haem_cyt_c_peroxidsae"/>
</dbReference>
<evidence type="ECO:0000256" key="1">
    <source>
        <dbReference type="ARBA" id="ARBA00004418"/>
    </source>
</evidence>
<keyword evidence="13" id="KW-1185">Reference proteome</keyword>
<keyword evidence="3 9" id="KW-0479">Metal-binding</keyword>
<evidence type="ECO:0000256" key="6">
    <source>
        <dbReference type="ARBA" id="ARBA00023002"/>
    </source>
</evidence>
<keyword evidence="5" id="KW-0574">Periplasm</keyword>
<dbReference type="GO" id="GO:0046872">
    <property type="term" value="F:metal ion binding"/>
    <property type="evidence" value="ECO:0007669"/>
    <property type="project" value="UniProtKB-KW"/>
</dbReference>
<comment type="cofactor">
    <cofactor evidence="8">
        <name>heme</name>
        <dbReference type="ChEBI" id="CHEBI:30413"/>
    </cofactor>
    <text evidence="8">Binds 2 heme groups.</text>
</comment>
<comment type="subcellular location">
    <subcellularLocation>
        <location evidence="1">Periplasm</location>
    </subcellularLocation>
</comment>
<dbReference type="Gene3D" id="1.10.760.10">
    <property type="entry name" value="Cytochrome c-like domain"/>
    <property type="match status" value="2"/>
</dbReference>
<feature type="binding site" description="covalent" evidence="8">
    <location>
        <position position="205"/>
    </location>
    <ligand>
        <name>heme c</name>
        <dbReference type="ChEBI" id="CHEBI:61717"/>
        <label>2</label>
    </ligand>
</feature>
<dbReference type="InterPro" id="IPR051395">
    <property type="entry name" value="Cytochrome_c_Peroxidase/MauG"/>
</dbReference>
<protein>
    <submittedName>
        <fullName evidence="12">Cytochrome-c peroxidase</fullName>
    </submittedName>
</protein>
<evidence type="ECO:0000313" key="13">
    <source>
        <dbReference type="Proteomes" id="UP000646365"/>
    </source>
</evidence>
<feature type="domain" description="Cytochrome c" evidence="11">
    <location>
        <begin position="40"/>
        <end position="172"/>
    </location>
</feature>
<evidence type="ECO:0000256" key="2">
    <source>
        <dbReference type="ARBA" id="ARBA00022617"/>
    </source>
</evidence>
<dbReference type="PROSITE" id="PS51007">
    <property type="entry name" value="CYTC"/>
    <property type="match status" value="2"/>
</dbReference>